<evidence type="ECO:0000313" key="3">
    <source>
        <dbReference type="Proteomes" id="UP000320048"/>
    </source>
</evidence>
<accession>A0A537J2T8</accession>
<dbReference type="AlphaFoldDB" id="A0A537J2T8"/>
<proteinExistence type="predicted"/>
<evidence type="ECO:0000313" key="2">
    <source>
        <dbReference type="EMBL" id="TMI77860.1"/>
    </source>
</evidence>
<evidence type="ECO:0000259" key="1">
    <source>
        <dbReference type="Pfam" id="PF13378"/>
    </source>
</evidence>
<dbReference type="InterPro" id="IPR029065">
    <property type="entry name" value="Enolase_C-like"/>
</dbReference>
<gene>
    <name evidence="2" type="ORF">E6H04_13450</name>
</gene>
<organism evidence="2 3">
    <name type="scientific">Candidatus Segetimicrobium genomatis</name>
    <dbReference type="NCBI Taxonomy" id="2569760"/>
    <lineage>
        <taxon>Bacteria</taxon>
        <taxon>Bacillati</taxon>
        <taxon>Candidatus Sysuimicrobiota</taxon>
        <taxon>Candidatus Sysuimicrobiia</taxon>
        <taxon>Candidatus Sysuimicrobiales</taxon>
        <taxon>Candidatus Segetimicrobiaceae</taxon>
        <taxon>Candidatus Segetimicrobium</taxon>
    </lineage>
</organism>
<reference evidence="2 3" key="1">
    <citation type="journal article" date="2019" name="Nat. Microbiol.">
        <title>Mediterranean grassland soil C-N compound turnover is dependent on rainfall and depth, and is mediated by genomically divergent microorganisms.</title>
        <authorList>
            <person name="Diamond S."/>
            <person name="Andeer P.F."/>
            <person name="Li Z."/>
            <person name="Crits-Christoph A."/>
            <person name="Burstein D."/>
            <person name="Anantharaman K."/>
            <person name="Lane K.R."/>
            <person name="Thomas B.C."/>
            <person name="Pan C."/>
            <person name="Northen T.R."/>
            <person name="Banfield J.F."/>
        </authorList>
    </citation>
    <scope>NUCLEOTIDE SEQUENCE [LARGE SCALE GENOMIC DNA]</scope>
    <source>
        <strain evidence="2">NP_7</strain>
    </source>
</reference>
<sequence length="86" mass="9252">MAALCELNHVQVAPHHDCFIHAHIVAASPAGCIVESFTDPERDPLQAELFEDPPRIAKGWLTLKDAPGLGLVLSKAALAKFGEQIL</sequence>
<name>A0A537J2T8_9BACT</name>
<protein>
    <recommendedName>
        <fullName evidence="1">Enolase C-terminal domain-containing protein</fullName>
    </recommendedName>
</protein>
<feature type="domain" description="Enolase C-terminal" evidence="1">
    <location>
        <begin position="2"/>
        <end position="75"/>
    </location>
</feature>
<dbReference type="Gene3D" id="3.20.20.120">
    <property type="entry name" value="Enolase-like C-terminal domain"/>
    <property type="match status" value="1"/>
</dbReference>
<dbReference type="EMBL" id="VBAO01000422">
    <property type="protein sequence ID" value="TMI77860.1"/>
    <property type="molecule type" value="Genomic_DNA"/>
</dbReference>
<dbReference type="Pfam" id="PF13378">
    <property type="entry name" value="MR_MLE_C"/>
    <property type="match status" value="1"/>
</dbReference>
<comment type="caution">
    <text evidence="2">The sequence shown here is derived from an EMBL/GenBank/DDBJ whole genome shotgun (WGS) entry which is preliminary data.</text>
</comment>
<dbReference type="Proteomes" id="UP000320048">
    <property type="component" value="Unassembled WGS sequence"/>
</dbReference>
<dbReference type="InterPro" id="IPR036849">
    <property type="entry name" value="Enolase-like_C_sf"/>
</dbReference>
<dbReference type="SUPFAM" id="SSF51604">
    <property type="entry name" value="Enolase C-terminal domain-like"/>
    <property type="match status" value="1"/>
</dbReference>